<organism evidence="2">
    <name type="scientific">Lotus japonicus</name>
    <name type="common">Lotus corniculatus var. japonicus</name>
    <dbReference type="NCBI Taxonomy" id="34305"/>
    <lineage>
        <taxon>Eukaryota</taxon>
        <taxon>Viridiplantae</taxon>
        <taxon>Streptophyta</taxon>
        <taxon>Embryophyta</taxon>
        <taxon>Tracheophyta</taxon>
        <taxon>Spermatophyta</taxon>
        <taxon>Magnoliopsida</taxon>
        <taxon>eudicotyledons</taxon>
        <taxon>Gunneridae</taxon>
        <taxon>Pentapetalae</taxon>
        <taxon>rosids</taxon>
        <taxon>fabids</taxon>
        <taxon>Fabales</taxon>
        <taxon>Fabaceae</taxon>
        <taxon>Papilionoideae</taxon>
        <taxon>50 kb inversion clade</taxon>
        <taxon>NPAAA clade</taxon>
        <taxon>Hologalegina</taxon>
        <taxon>robinioid clade</taxon>
        <taxon>Loteae</taxon>
        <taxon>Lotus</taxon>
    </lineage>
</organism>
<feature type="region of interest" description="Disordered" evidence="1">
    <location>
        <begin position="1"/>
        <end position="37"/>
    </location>
</feature>
<name>I3T030_LOTJA</name>
<dbReference type="AlphaFoldDB" id="I3T030"/>
<feature type="compositionally biased region" description="Polar residues" evidence="1">
    <location>
        <begin position="19"/>
        <end position="28"/>
    </location>
</feature>
<dbReference type="EMBL" id="BT146078">
    <property type="protein sequence ID" value="AFK45872.1"/>
    <property type="molecule type" value="mRNA"/>
</dbReference>
<feature type="compositionally biased region" description="Basic and acidic residues" evidence="1">
    <location>
        <begin position="8"/>
        <end position="18"/>
    </location>
</feature>
<feature type="region of interest" description="Disordered" evidence="1">
    <location>
        <begin position="49"/>
        <end position="86"/>
    </location>
</feature>
<proteinExistence type="evidence at transcript level"/>
<evidence type="ECO:0000256" key="1">
    <source>
        <dbReference type="SAM" id="MobiDB-lite"/>
    </source>
</evidence>
<protein>
    <submittedName>
        <fullName evidence="2">Uncharacterized protein</fullName>
    </submittedName>
</protein>
<evidence type="ECO:0000313" key="2">
    <source>
        <dbReference type="EMBL" id="AFK45872.1"/>
    </source>
</evidence>
<sequence length="86" mass="9819">MPSTPPRSEQRKMKEGSHRNPTPTTSNRLPIRPDLPPNLRASVICLWNQTSTSSSSEKTPDLTRSNKKLTTFWRGRAPPRPLTRLR</sequence>
<accession>I3T030</accession>
<reference evidence="2" key="1">
    <citation type="submission" date="2012-05" db="EMBL/GenBank/DDBJ databases">
        <authorList>
            <person name="Krishnakumar V."/>
            <person name="Cheung F."/>
            <person name="Xiao Y."/>
            <person name="Chan A."/>
            <person name="Moskal W.A."/>
            <person name="Town C.D."/>
        </authorList>
    </citation>
    <scope>NUCLEOTIDE SEQUENCE</scope>
</reference>